<keyword evidence="2" id="KW-0813">Transport</keyword>
<sequence>MKFSHSLKYNSVPGWQEHYLNYSQLKKLIYNLQSQDLRSLNENSVQQGVVIGEDLKTGSSKKLSFKKWKEKSPFKSDKNGTKSPPEDDFNVETVELSDMRKKSKNKLQSLVDFDRRSSVSSDPTLFSPQDTFLSRLVDERTKIDDFYKTLEVQLYSRFDTLVGDLEKVGALRHEGSSAHLRRRSSTAVSGNPALLRGDTETAYEHGSDEEDDEEEDFDGEGGEENTALLTYSDFNIKSQKRAILKKNIIDLYVDLAQLKSFIELNRIGFLKITKKFDKNFETDIRGELIESGEFFKDVYVFQAPTLEVLNFKIMRLIDFFAVTTNKDISAAKDELRSYLRDFIVWERNTVWKDMLGLESHDTTFASAGRPSANGDITNLDNTNLEYYSWKLRRPINFKYFVIDKISIPKLFFTIKSLKIFLIIALTAILLGVTTFTDQVEHRCMALVACVAFLWATEAIPLFVTAFLVPLLVVLFRVLRDSHGHVMTASAASSQVLSLMWSSTIMVLLAGFTLAAALSKYNIAKVLASYLLAFAGTKPANVLLMVMGVVFFLSMWISNVAAPVLTYSLIQPLLKSLDTNSPFARALVLGVAMSANVGGMASPISSPQNIISMNYLKPYGVGWGQFFAIALPSGILSMLLIWVLLILTFDIKKTQLKKYSPIKERFTLKQYYIIFVCLGTIILWCVLSKLQNVFGSSGQIAILPIILFFGTGLLTTQDINNFPWSIVILAMGGIALGGAVSSSGLLTTIATALEKRIMDYPLYAVLIIFGVIMLVVGTFVSHTVSAIIIIPLMQEIGDKLPNAKAAPILVFGCALLSSCGMGLASSGFPNVTAISMTDEVGNRYLNVNTFITRGVPSSFLAFISVITLGFGIMNSVLHGAS</sequence>
<evidence type="ECO:0000256" key="6">
    <source>
        <dbReference type="SAM" id="MobiDB-lite"/>
    </source>
</evidence>
<feature type="transmembrane region" description="Helical" evidence="7">
    <location>
        <begin position="669"/>
        <end position="689"/>
    </location>
</feature>
<keyword evidence="4 7" id="KW-1133">Transmembrane helix</keyword>
<feature type="transmembrane region" description="Helical" evidence="7">
    <location>
        <begin position="725"/>
        <end position="749"/>
    </location>
</feature>
<evidence type="ECO:0000256" key="5">
    <source>
        <dbReference type="ARBA" id="ARBA00023136"/>
    </source>
</evidence>
<name>A0A1G4K9K0_9SACH</name>
<protein>
    <submittedName>
        <fullName evidence="9">LAMI_0G07624g1_1</fullName>
    </submittedName>
</protein>
<evidence type="ECO:0000256" key="2">
    <source>
        <dbReference type="ARBA" id="ARBA00022448"/>
    </source>
</evidence>
<feature type="region of interest" description="Disordered" evidence="6">
    <location>
        <begin position="179"/>
        <end position="222"/>
    </location>
</feature>
<evidence type="ECO:0000313" key="10">
    <source>
        <dbReference type="Proteomes" id="UP000191024"/>
    </source>
</evidence>
<evidence type="ECO:0000259" key="8">
    <source>
        <dbReference type="PROSITE" id="PS51382"/>
    </source>
</evidence>
<dbReference type="InterPro" id="IPR004331">
    <property type="entry name" value="SPX_dom"/>
</dbReference>
<dbReference type="OrthoDB" id="10260443at2759"/>
<dbReference type="EMBL" id="LT598469">
    <property type="protein sequence ID" value="SCV00838.1"/>
    <property type="molecule type" value="Genomic_DNA"/>
</dbReference>
<gene>
    <name evidence="9" type="ORF">LAMI_0G07624G</name>
</gene>
<dbReference type="PROSITE" id="PS51382">
    <property type="entry name" value="SPX"/>
    <property type="match status" value="1"/>
</dbReference>
<evidence type="ECO:0000256" key="4">
    <source>
        <dbReference type="ARBA" id="ARBA00022989"/>
    </source>
</evidence>
<dbReference type="CDD" id="cd14478">
    <property type="entry name" value="SPX_PHO87_PHO90_like"/>
    <property type="match status" value="1"/>
</dbReference>
<feature type="transmembrane region" description="Helical" evidence="7">
    <location>
        <begin position="695"/>
        <end position="713"/>
    </location>
</feature>
<reference evidence="9 10" key="1">
    <citation type="submission" date="2016-03" db="EMBL/GenBank/DDBJ databases">
        <authorList>
            <person name="Devillers H."/>
        </authorList>
    </citation>
    <scope>NUCLEOTIDE SEQUENCE [LARGE SCALE GENOMIC DNA]</scope>
    <source>
        <strain evidence="9">CBS 11717</strain>
    </source>
</reference>
<feature type="compositionally biased region" description="Acidic residues" evidence="6">
    <location>
        <begin position="207"/>
        <end position="222"/>
    </location>
</feature>
<dbReference type="Pfam" id="PF03105">
    <property type="entry name" value="SPX"/>
    <property type="match status" value="1"/>
</dbReference>
<keyword evidence="5 7" id="KW-0472">Membrane</keyword>
<evidence type="ECO:0000256" key="3">
    <source>
        <dbReference type="ARBA" id="ARBA00022692"/>
    </source>
</evidence>
<dbReference type="Proteomes" id="UP000191024">
    <property type="component" value="Chromosome G"/>
</dbReference>
<dbReference type="PANTHER" id="PTHR10283:SF110">
    <property type="entry name" value="INORGANIC PHOSPHATE TRANSPORTER PHO87-RELATED"/>
    <property type="match status" value="1"/>
</dbReference>
<dbReference type="InterPro" id="IPR004680">
    <property type="entry name" value="Cit_transptr-like_dom"/>
</dbReference>
<dbReference type="CDD" id="cd01115">
    <property type="entry name" value="SLC13_permease"/>
    <property type="match status" value="1"/>
</dbReference>
<evidence type="ECO:0000313" key="9">
    <source>
        <dbReference type="EMBL" id="SCV00838.1"/>
    </source>
</evidence>
<feature type="transmembrane region" description="Helical" evidence="7">
    <location>
        <begin position="445"/>
        <end position="478"/>
    </location>
</feature>
<dbReference type="GO" id="GO:0005886">
    <property type="term" value="C:plasma membrane"/>
    <property type="evidence" value="ECO:0007669"/>
    <property type="project" value="TreeGrafter"/>
</dbReference>
<accession>A0A1G4K9K0</accession>
<evidence type="ECO:0000256" key="7">
    <source>
        <dbReference type="SAM" id="Phobius"/>
    </source>
</evidence>
<feature type="transmembrane region" description="Helical" evidence="7">
    <location>
        <begin position="410"/>
        <end position="433"/>
    </location>
</feature>
<keyword evidence="10" id="KW-1185">Reference proteome</keyword>
<dbReference type="PANTHER" id="PTHR10283">
    <property type="entry name" value="SOLUTE CARRIER FAMILY 13 MEMBER"/>
    <property type="match status" value="1"/>
</dbReference>
<organism evidence="9 10">
    <name type="scientific">Lachancea mirantina</name>
    <dbReference type="NCBI Taxonomy" id="1230905"/>
    <lineage>
        <taxon>Eukaryota</taxon>
        <taxon>Fungi</taxon>
        <taxon>Dikarya</taxon>
        <taxon>Ascomycota</taxon>
        <taxon>Saccharomycotina</taxon>
        <taxon>Saccharomycetes</taxon>
        <taxon>Saccharomycetales</taxon>
        <taxon>Saccharomycetaceae</taxon>
        <taxon>Lachancea</taxon>
    </lineage>
</organism>
<feature type="transmembrane region" description="Helical" evidence="7">
    <location>
        <begin position="804"/>
        <end position="827"/>
    </location>
</feature>
<dbReference type="GO" id="GO:0006817">
    <property type="term" value="P:phosphate ion transport"/>
    <property type="evidence" value="ECO:0007669"/>
    <property type="project" value="TreeGrafter"/>
</dbReference>
<feature type="transmembrane region" description="Helical" evidence="7">
    <location>
        <begin position="625"/>
        <end position="648"/>
    </location>
</feature>
<dbReference type="AlphaFoldDB" id="A0A1G4K9K0"/>
<proteinExistence type="predicted"/>
<keyword evidence="3 7" id="KW-0812">Transmembrane</keyword>
<feature type="transmembrane region" description="Helical" evidence="7">
    <location>
        <begin position="585"/>
        <end position="605"/>
    </location>
</feature>
<feature type="transmembrane region" description="Helical" evidence="7">
    <location>
        <begin position="498"/>
        <end position="517"/>
    </location>
</feature>
<dbReference type="GO" id="GO:0005315">
    <property type="term" value="F:phosphate transmembrane transporter activity"/>
    <property type="evidence" value="ECO:0007669"/>
    <property type="project" value="TreeGrafter"/>
</dbReference>
<feature type="transmembrane region" description="Helical" evidence="7">
    <location>
        <begin position="858"/>
        <end position="876"/>
    </location>
</feature>
<feature type="domain" description="SPX" evidence="8">
    <location>
        <begin position="1"/>
        <end position="290"/>
    </location>
</feature>
<dbReference type="GO" id="GO:0006797">
    <property type="term" value="P:polyphosphate metabolic process"/>
    <property type="evidence" value="ECO:0007669"/>
    <property type="project" value="TreeGrafter"/>
</dbReference>
<evidence type="ECO:0000256" key="1">
    <source>
        <dbReference type="ARBA" id="ARBA00004141"/>
    </source>
</evidence>
<dbReference type="STRING" id="1230905.A0A1G4K9K0"/>
<feature type="compositionally biased region" description="Basic and acidic residues" evidence="6">
    <location>
        <begin position="197"/>
        <end position="206"/>
    </location>
</feature>
<comment type="subcellular location">
    <subcellularLocation>
        <location evidence="1">Membrane</location>
        <topology evidence="1">Multi-pass membrane protein</topology>
    </subcellularLocation>
</comment>
<dbReference type="Pfam" id="PF03600">
    <property type="entry name" value="CitMHS"/>
    <property type="match status" value="1"/>
</dbReference>
<feature type="transmembrane region" description="Helical" evidence="7">
    <location>
        <begin position="761"/>
        <end position="792"/>
    </location>
</feature>
<feature type="transmembrane region" description="Helical" evidence="7">
    <location>
        <begin position="529"/>
        <end position="549"/>
    </location>
</feature>